<evidence type="ECO:0000256" key="6">
    <source>
        <dbReference type="SAM" id="MobiDB-lite"/>
    </source>
</evidence>
<keyword evidence="3 7" id="KW-0812">Transmembrane</keyword>
<evidence type="ECO:0000313" key="10">
    <source>
        <dbReference type="Proteomes" id="UP000276991"/>
    </source>
</evidence>
<dbReference type="AlphaFoldDB" id="A0A498S9D8"/>
<sequence length="400" mass="44374">MRSLIPTGTLTALITAFHIRGKPCGRIQWRRKMTIEDLTVSSKVLAIGIKDFLLPNFGIYAQAYSAENSDAPFASVMRIFPYQKTLSVDGPLMVTSNAGNDHKSAVGVDYTTFDSFKDLHDFLASNENFKDYQTIIISSPNTFKKELVRRKRVSSNVSFDDEPSSDEVPKASSRKRLSAANRHDMPVVLPAPNPSQKTTCLLYMEAFDIIIPNSRFITVGSEGKNKYLSEPDYFKCNVSSNQGGARLDFARSRNGYWYLDSTSLKNSFKITAMGDEHDLTISSGTATNPVDVGAVFNQNFACSQTDAAIFNASSGSYLTRVGIALRNFEVSLGLKGDKTQFGYHTLDCVGTFSAGSWMGIIISVVFISILLFGYLMVQSIHTMDRFDDLKQKQIVINFKE</sequence>
<evidence type="ECO:0000256" key="5">
    <source>
        <dbReference type="ARBA" id="ARBA00023136"/>
    </source>
</evidence>
<name>A0A498S9D8_ACAVI</name>
<dbReference type="EMBL" id="UPTC01000430">
    <property type="protein sequence ID" value="VBB28572.1"/>
    <property type="molecule type" value="Genomic_DNA"/>
</dbReference>
<gene>
    <name evidence="9" type="ORF">NAV_LOCUS3402</name>
</gene>
<dbReference type="OrthoDB" id="9985059at2759"/>
<evidence type="ECO:0000256" key="2">
    <source>
        <dbReference type="ARBA" id="ARBA00009037"/>
    </source>
</evidence>
<protein>
    <recommendedName>
        <fullName evidence="8">V-type proton ATPase subunit S1/VOA1 transmembrane domain-containing protein</fullName>
    </recommendedName>
</protein>
<dbReference type="GO" id="GO:0033176">
    <property type="term" value="C:proton-transporting V-type ATPase complex"/>
    <property type="evidence" value="ECO:0007669"/>
    <property type="project" value="TreeGrafter"/>
</dbReference>
<evidence type="ECO:0000256" key="7">
    <source>
        <dbReference type="SAM" id="Phobius"/>
    </source>
</evidence>
<evidence type="ECO:0000313" key="9">
    <source>
        <dbReference type="EMBL" id="VBB28572.1"/>
    </source>
</evidence>
<dbReference type="GO" id="GO:0030641">
    <property type="term" value="P:regulation of cellular pH"/>
    <property type="evidence" value="ECO:0007669"/>
    <property type="project" value="TreeGrafter"/>
</dbReference>
<dbReference type="InterPro" id="IPR046756">
    <property type="entry name" value="VAS1/VOA1_TM"/>
</dbReference>
<proteinExistence type="inferred from homology"/>
<dbReference type="InterPro" id="IPR008388">
    <property type="entry name" value="Ac45_acc_su"/>
</dbReference>
<dbReference type="Pfam" id="PF20520">
    <property type="entry name" value="Ac45-VOA1_TM"/>
    <property type="match status" value="1"/>
</dbReference>
<accession>A0A498S9D8</accession>
<evidence type="ECO:0000256" key="4">
    <source>
        <dbReference type="ARBA" id="ARBA00022989"/>
    </source>
</evidence>
<evidence type="ECO:0000259" key="8">
    <source>
        <dbReference type="Pfam" id="PF20520"/>
    </source>
</evidence>
<evidence type="ECO:0000256" key="1">
    <source>
        <dbReference type="ARBA" id="ARBA00004167"/>
    </source>
</evidence>
<organism evidence="9 10">
    <name type="scientific">Acanthocheilonema viteae</name>
    <name type="common">Filarial nematode worm</name>
    <name type="synonym">Dipetalonema viteae</name>
    <dbReference type="NCBI Taxonomy" id="6277"/>
    <lineage>
        <taxon>Eukaryota</taxon>
        <taxon>Metazoa</taxon>
        <taxon>Ecdysozoa</taxon>
        <taxon>Nematoda</taxon>
        <taxon>Chromadorea</taxon>
        <taxon>Rhabditida</taxon>
        <taxon>Spirurina</taxon>
        <taxon>Spiruromorpha</taxon>
        <taxon>Filarioidea</taxon>
        <taxon>Onchocercidae</taxon>
        <taxon>Acanthocheilonema</taxon>
    </lineage>
</organism>
<keyword evidence="5 7" id="KW-0472">Membrane</keyword>
<feature type="transmembrane region" description="Helical" evidence="7">
    <location>
        <begin position="357"/>
        <end position="377"/>
    </location>
</feature>
<keyword evidence="10" id="KW-1185">Reference proteome</keyword>
<dbReference type="PANTHER" id="PTHR12471">
    <property type="entry name" value="VACUOLAR ATP SYNTHASE SUBUNIT S1"/>
    <property type="match status" value="1"/>
</dbReference>
<reference evidence="9 10" key="1">
    <citation type="submission" date="2018-08" db="EMBL/GenBank/DDBJ databases">
        <authorList>
            <person name="Laetsch R D."/>
            <person name="Stevens L."/>
            <person name="Kumar S."/>
            <person name="Blaxter L. M."/>
        </authorList>
    </citation>
    <scope>NUCLEOTIDE SEQUENCE [LARGE SCALE GENOMIC DNA]</scope>
</reference>
<dbReference type="PANTHER" id="PTHR12471:SF7">
    <property type="entry name" value="V-TYPE PROTON ATPASE SUBUNIT S1"/>
    <property type="match status" value="1"/>
</dbReference>
<evidence type="ECO:0000256" key="3">
    <source>
        <dbReference type="ARBA" id="ARBA00022692"/>
    </source>
</evidence>
<dbReference type="STRING" id="6277.A0A498S9D8"/>
<comment type="subcellular location">
    <subcellularLocation>
        <location evidence="1">Membrane</location>
        <topology evidence="1">Single-pass membrane protein</topology>
    </subcellularLocation>
</comment>
<keyword evidence="4 7" id="KW-1133">Transmembrane helix</keyword>
<dbReference type="Proteomes" id="UP000276991">
    <property type="component" value="Unassembled WGS sequence"/>
</dbReference>
<feature type="region of interest" description="Disordered" evidence="6">
    <location>
        <begin position="155"/>
        <end position="179"/>
    </location>
</feature>
<dbReference type="GO" id="GO:0001671">
    <property type="term" value="F:ATPase activator activity"/>
    <property type="evidence" value="ECO:0007669"/>
    <property type="project" value="TreeGrafter"/>
</dbReference>
<comment type="similarity">
    <text evidence="2">Belongs to the vacuolar ATPase subunit S1 family.</text>
</comment>
<feature type="domain" description="V-type proton ATPase subunit S1/VOA1 transmembrane" evidence="8">
    <location>
        <begin position="350"/>
        <end position="388"/>
    </location>
</feature>